<evidence type="ECO:0000256" key="5">
    <source>
        <dbReference type="RuleBase" id="RU365068"/>
    </source>
</evidence>
<comment type="function">
    <text evidence="5">RNA helicase.</text>
</comment>
<dbReference type="GO" id="GO:0005524">
    <property type="term" value="F:ATP binding"/>
    <property type="evidence" value="ECO:0007669"/>
    <property type="project" value="UniProtKB-UniRule"/>
</dbReference>
<evidence type="ECO:0000259" key="7">
    <source>
        <dbReference type="PROSITE" id="PS51192"/>
    </source>
</evidence>
<feature type="region of interest" description="Disordered" evidence="6">
    <location>
        <begin position="533"/>
        <end position="685"/>
    </location>
</feature>
<dbReference type="PANTHER" id="PTHR24031">
    <property type="entry name" value="RNA HELICASE"/>
    <property type="match status" value="1"/>
</dbReference>
<evidence type="ECO:0000256" key="6">
    <source>
        <dbReference type="SAM" id="MobiDB-lite"/>
    </source>
</evidence>
<keyword evidence="10" id="KW-1185">Reference proteome</keyword>
<dbReference type="InterPro" id="IPR014001">
    <property type="entry name" value="Helicase_ATP-bd"/>
</dbReference>
<dbReference type="Gene3D" id="3.40.50.300">
    <property type="entry name" value="P-loop containing nucleotide triphosphate hydrolases"/>
    <property type="match status" value="2"/>
</dbReference>
<name>A0A9P6QEP1_9FUNG</name>
<accession>A0A9P6QEP1</accession>
<evidence type="ECO:0000256" key="1">
    <source>
        <dbReference type="ARBA" id="ARBA00022741"/>
    </source>
</evidence>
<dbReference type="Pfam" id="PF00271">
    <property type="entry name" value="Helicase_C"/>
    <property type="match status" value="1"/>
</dbReference>
<protein>
    <recommendedName>
        <fullName evidence="5">ATP-dependent RNA helicase</fullName>
        <ecNumber evidence="5">3.6.4.13</ecNumber>
    </recommendedName>
</protein>
<evidence type="ECO:0000256" key="2">
    <source>
        <dbReference type="ARBA" id="ARBA00022801"/>
    </source>
</evidence>
<keyword evidence="5" id="KW-0347">Helicase</keyword>
<comment type="caution">
    <text evidence="9">The sequence shown here is derived from an EMBL/GenBank/DDBJ whole genome shotgun (WGS) entry which is preliminary data.</text>
</comment>
<evidence type="ECO:0000313" key="9">
    <source>
        <dbReference type="EMBL" id="KAG0266954.1"/>
    </source>
</evidence>
<evidence type="ECO:0000313" key="10">
    <source>
        <dbReference type="Proteomes" id="UP000807716"/>
    </source>
</evidence>
<feature type="compositionally biased region" description="Low complexity" evidence="6">
    <location>
        <begin position="615"/>
        <end position="630"/>
    </location>
</feature>
<feature type="compositionally biased region" description="Basic and acidic residues" evidence="6">
    <location>
        <begin position="648"/>
        <end position="685"/>
    </location>
</feature>
<dbReference type="InterPro" id="IPR001650">
    <property type="entry name" value="Helicase_C-like"/>
</dbReference>
<keyword evidence="1 5" id="KW-0547">Nucleotide-binding</keyword>
<feature type="domain" description="Helicase ATP-binding" evidence="7">
    <location>
        <begin position="115"/>
        <end position="297"/>
    </location>
</feature>
<dbReference type="EMBL" id="JAAAJB010000084">
    <property type="protein sequence ID" value="KAG0266954.1"/>
    <property type="molecule type" value="Genomic_DNA"/>
</dbReference>
<dbReference type="SUPFAM" id="SSF52540">
    <property type="entry name" value="P-loop containing nucleoside triphosphate hydrolases"/>
    <property type="match status" value="1"/>
</dbReference>
<comment type="domain">
    <text evidence="5">The Q motif is unique to and characteristic of the DEAD box family of RNA helicases and controls ATP binding and hydrolysis.</text>
</comment>
<keyword evidence="4 5" id="KW-0694">RNA-binding</keyword>
<dbReference type="Pfam" id="PF00270">
    <property type="entry name" value="DEAD"/>
    <property type="match status" value="1"/>
</dbReference>
<organism evidence="9 10">
    <name type="scientific">Actinomortierella ambigua</name>
    <dbReference type="NCBI Taxonomy" id="1343610"/>
    <lineage>
        <taxon>Eukaryota</taxon>
        <taxon>Fungi</taxon>
        <taxon>Fungi incertae sedis</taxon>
        <taxon>Mucoromycota</taxon>
        <taxon>Mortierellomycotina</taxon>
        <taxon>Mortierellomycetes</taxon>
        <taxon>Mortierellales</taxon>
        <taxon>Mortierellaceae</taxon>
        <taxon>Actinomortierella</taxon>
    </lineage>
</organism>
<proteinExistence type="inferred from homology"/>
<evidence type="ECO:0000256" key="3">
    <source>
        <dbReference type="ARBA" id="ARBA00022840"/>
    </source>
</evidence>
<keyword evidence="3 5" id="KW-0067">ATP-binding</keyword>
<dbReference type="EC" id="3.6.4.13" evidence="5"/>
<feature type="compositionally biased region" description="Gly residues" evidence="6">
    <location>
        <begin position="552"/>
        <end position="567"/>
    </location>
</feature>
<dbReference type="InterPro" id="IPR011545">
    <property type="entry name" value="DEAD/DEAH_box_helicase_dom"/>
</dbReference>
<gene>
    <name evidence="9" type="ORF">DFQ27_009312</name>
</gene>
<comment type="catalytic activity">
    <reaction evidence="5">
        <text>ATP + H2O = ADP + phosphate + H(+)</text>
        <dbReference type="Rhea" id="RHEA:13065"/>
        <dbReference type="ChEBI" id="CHEBI:15377"/>
        <dbReference type="ChEBI" id="CHEBI:15378"/>
        <dbReference type="ChEBI" id="CHEBI:30616"/>
        <dbReference type="ChEBI" id="CHEBI:43474"/>
        <dbReference type="ChEBI" id="CHEBI:456216"/>
        <dbReference type="EC" id="3.6.4.13"/>
    </reaction>
</comment>
<dbReference type="PROSITE" id="PS51192">
    <property type="entry name" value="HELICASE_ATP_BIND_1"/>
    <property type="match status" value="1"/>
</dbReference>
<comment type="similarity">
    <text evidence="5">Belongs to the DEAD box helicase family.</text>
</comment>
<dbReference type="GO" id="GO:0003724">
    <property type="term" value="F:RNA helicase activity"/>
    <property type="evidence" value="ECO:0007669"/>
    <property type="project" value="UniProtKB-EC"/>
</dbReference>
<evidence type="ECO:0000259" key="8">
    <source>
        <dbReference type="PROSITE" id="PS51194"/>
    </source>
</evidence>
<feature type="domain" description="Helicase C-terminal" evidence="8">
    <location>
        <begin position="327"/>
        <end position="479"/>
    </location>
</feature>
<dbReference type="SMART" id="SM00490">
    <property type="entry name" value="HELICc"/>
    <property type="match status" value="1"/>
</dbReference>
<keyword evidence="2 5" id="KW-0378">Hydrolase</keyword>
<sequence>MAARLLQQPFRLALRNSSLVGRSLVGTPPVITSKAFPAIAAHVQRTAGFHHHSTLFNAVSATTVVDEDDKEGQKAKEEELPTRFDQIQSLHPKTAKAIKSVFKYETMSKVQSEVLSLLPTDKDMFVKAKTGTGKTLGFLIPALETVVSQVDKKTLAAGDQTTVLIVSPTRELAQQIADEAKKLCSTHRFNVHCLVGGESKRMQIRNLNTKRIDLVVGTPGRLNDMIESVKEFRDSLQGTKVLILDECDQLLDMGFKDSIESIVEALPKERQTLFFSATVSPEIKKIARKSLKDDFAFIDTVDPNEANTNLQIQQSYTITSYEKQLPLLARLLEDHKRANPRGKIMVFLPTTRSTQLYSALFEDVASYRIFSLHSKKSQESRTRTSDRFRKSNGGVLFTSDVSARGVDYPDVSLVVQVGMPSSKEQYIHRVGRTGRAGKTGQGVIMLTPFERDFLKSMSDLPLQEDTIMEQVDEVESDARLMARLDEAKQRLDPDLLNDSFTAFLGYYVGRTDVLQCPRRDILDSAKKFVTSLGMEEPPHLSPTFLSKLGLTERGGGSGRGGRGGRNFGGRDRDYGSRGGRFSDWRDDDRRRGRNFSRGGGGRRYGSYEEGEGDSDFGSSFSSRRSSSSFGRRGDGEDGGDSDQAPPARRMDRGRDHGRDRDFNRERRSDKAGRGDRFSDRFFSEE</sequence>
<dbReference type="OrthoDB" id="193716at2759"/>
<dbReference type="Proteomes" id="UP000807716">
    <property type="component" value="Unassembled WGS sequence"/>
</dbReference>
<dbReference type="GO" id="GO:0016787">
    <property type="term" value="F:hydrolase activity"/>
    <property type="evidence" value="ECO:0007669"/>
    <property type="project" value="UniProtKB-KW"/>
</dbReference>
<dbReference type="PROSITE" id="PS51194">
    <property type="entry name" value="HELICASE_CTER"/>
    <property type="match status" value="1"/>
</dbReference>
<evidence type="ECO:0000256" key="4">
    <source>
        <dbReference type="ARBA" id="ARBA00022884"/>
    </source>
</evidence>
<dbReference type="AlphaFoldDB" id="A0A9P6QEP1"/>
<dbReference type="SMART" id="SM00487">
    <property type="entry name" value="DEXDc"/>
    <property type="match status" value="1"/>
</dbReference>
<reference evidence="9" key="1">
    <citation type="journal article" date="2020" name="Fungal Divers.">
        <title>Resolving the Mortierellaceae phylogeny through synthesis of multi-gene phylogenetics and phylogenomics.</title>
        <authorList>
            <person name="Vandepol N."/>
            <person name="Liber J."/>
            <person name="Desiro A."/>
            <person name="Na H."/>
            <person name="Kennedy M."/>
            <person name="Barry K."/>
            <person name="Grigoriev I.V."/>
            <person name="Miller A.N."/>
            <person name="O'Donnell K."/>
            <person name="Stajich J.E."/>
            <person name="Bonito G."/>
        </authorList>
    </citation>
    <scope>NUCLEOTIDE SEQUENCE</scope>
    <source>
        <strain evidence="9">BC1065</strain>
    </source>
</reference>
<dbReference type="InterPro" id="IPR027417">
    <property type="entry name" value="P-loop_NTPase"/>
</dbReference>
<dbReference type="CDD" id="cd18787">
    <property type="entry name" value="SF2_C_DEAD"/>
    <property type="match status" value="1"/>
</dbReference>
<feature type="compositionally biased region" description="Basic and acidic residues" evidence="6">
    <location>
        <begin position="568"/>
        <end position="590"/>
    </location>
</feature>
<dbReference type="GO" id="GO:0003723">
    <property type="term" value="F:RNA binding"/>
    <property type="evidence" value="ECO:0007669"/>
    <property type="project" value="UniProtKB-UniRule"/>
</dbReference>